<protein>
    <submittedName>
        <fullName evidence="1">Uncharacterized protein</fullName>
    </submittedName>
</protein>
<accession>A0AAN8VH28</accession>
<evidence type="ECO:0000313" key="1">
    <source>
        <dbReference type="EMBL" id="KAK6929636.1"/>
    </source>
</evidence>
<dbReference type="Pfam" id="PF14868">
    <property type="entry name" value="DUF4487"/>
    <property type="match status" value="1"/>
</dbReference>
<reference evidence="1 2" key="1">
    <citation type="submission" date="2023-12" db="EMBL/GenBank/DDBJ databases">
        <title>A high-quality genome assembly for Dillenia turbinata (Dilleniales).</title>
        <authorList>
            <person name="Chanderbali A."/>
        </authorList>
    </citation>
    <scope>NUCLEOTIDE SEQUENCE [LARGE SCALE GENOMIC DNA]</scope>
    <source>
        <strain evidence="1">LSX21</strain>
        <tissue evidence="1">Leaf</tissue>
    </source>
</reference>
<evidence type="ECO:0000313" key="2">
    <source>
        <dbReference type="Proteomes" id="UP001370490"/>
    </source>
</evidence>
<dbReference type="AlphaFoldDB" id="A0AAN8VH28"/>
<dbReference type="PANTHER" id="PTHR36702">
    <property type="entry name" value="HOLLIDAY JUNCTION RESOLVASE"/>
    <property type="match status" value="1"/>
</dbReference>
<comment type="caution">
    <text evidence="1">The sequence shown here is derived from an EMBL/GenBank/DDBJ whole genome shotgun (WGS) entry which is preliminary data.</text>
</comment>
<dbReference type="InterPro" id="IPR027902">
    <property type="entry name" value="DUF4487"/>
</dbReference>
<gene>
    <name evidence="1" type="ORF">RJ641_003730</name>
</gene>
<dbReference type="PANTHER" id="PTHR36702:SF1">
    <property type="entry name" value="HOLLIDAY JUNCTION RESOLVASE"/>
    <property type="match status" value="1"/>
</dbReference>
<keyword evidence="2" id="KW-1185">Reference proteome</keyword>
<name>A0AAN8VH28_9MAGN</name>
<dbReference type="Proteomes" id="UP001370490">
    <property type="component" value="Unassembled WGS sequence"/>
</dbReference>
<sequence length="1015" mass="114402">MESKWSNARLQSLLEAIKSSDVVESRVQLIMKLGDVVLPDKSDRSYLVECLNTFWEDFTCLDVSQCMLNKAILHVAAKFLTEDISQCLEQFLLLGTKKLESFQLLYENQGSTWCAKHLKMTVMETQDSPEEEHSDLFFKLLLDLVAFSTASFSALSRYPILGNTELKVLVENFVLEQLNLARDATSELKKIHSVGPEVLNSIQGLLDAALKLCRVYSEAVNWEFYNASIQQDTQGMECEETTKIDHVICIIKYTIERFCDLGSLAAKDGGNLVTILNASWKGVVSLLQLGKGALASKTNVDDIILTLVSLARETLRCASDAWSSLVESITVTDARRAFLPVRFYLINAVRISRQYPCQAFSVYKEITRFVLMIFSLKILLSKESFLKDASEVLAEQLEPTSFQLIESVLNSALLKQELKVEVLDWLFDEGYPSSDCEDQRSESTTLASDVFLVTCDAVPWARIFLLPRIALFLKILEKSELDDIKLGMTRKLGWLLNIIIYEEVYASILVLQFPVSPDSGPSKNVMWLPMYSFLVQSLKAFMLLAYSTPAWEELESFLIEYILHPHFLCWEIVMELWCFKVRHAEPDLVIDIFDKICLLFKSVAPLDSHLIPGCILRRLAKSICMLVSSSAHSMVDQVYSYISDDKSQLSLVMYMALLMEGFPLNLLSDDLQRVAVQKIISEYFGFIDNFDVDIIRSCSSSIYIVPVFAMASALATLQINVPDIDGRTLKFMVTMIQSYKTATEQSSNDLYGKLLGETLHIISHMKPLYASEEMDDVVLGLKSLLISGTAASDAQIFRCKPGLAIFSAGLGHKEIVESDKNPNTCAVWEVFHMLLRERHWAFVHLAIAAFGYFAARTSCNELWRFVPQNAALAFDVKSGNETKEDYFMSELKIFLEKEMAFTSVRYSSEQVSPLVNEGSILKEMTYKHLNVESRGEACEIMGIDGENHTSKKRKFPDEISRGVELLQDGLKVMGYGISKWKQDQLGSSELQGKFLSNFSCLEDLVNHLMGLAAGG</sequence>
<proteinExistence type="predicted"/>
<dbReference type="EMBL" id="JBAMMX010000012">
    <property type="protein sequence ID" value="KAK6929636.1"/>
    <property type="molecule type" value="Genomic_DNA"/>
</dbReference>
<organism evidence="1 2">
    <name type="scientific">Dillenia turbinata</name>
    <dbReference type="NCBI Taxonomy" id="194707"/>
    <lineage>
        <taxon>Eukaryota</taxon>
        <taxon>Viridiplantae</taxon>
        <taxon>Streptophyta</taxon>
        <taxon>Embryophyta</taxon>
        <taxon>Tracheophyta</taxon>
        <taxon>Spermatophyta</taxon>
        <taxon>Magnoliopsida</taxon>
        <taxon>eudicotyledons</taxon>
        <taxon>Gunneridae</taxon>
        <taxon>Pentapetalae</taxon>
        <taxon>Dilleniales</taxon>
        <taxon>Dilleniaceae</taxon>
        <taxon>Dillenia</taxon>
    </lineage>
</organism>